<dbReference type="EMBL" id="CP002102">
    <property type="protein sequence ID" value="ADL00575.1"/>
    <property type="molecule type" value="Genomic_DNA"/>
</dbReference>
<keyword evidence="1" id="KW-0732">Signal</keyword>
<keyword evidence="3" id="KW-1185">Reference proteome</keyword>
<dbReference type="RefSeq" id="WP_013268678.1">
    <property type="nucleotide sequence ID" value="NC_014375.1"/>
</dbReference>
<dbReference type="InParanoid" id="D9QF90"/>
<evidence type="ECO:0000313" key="3">
    <source>
        <dbReference type="Proteomes" id="UP000002696"/>
    </source>
</evidence>
<dbReference type="BioCyc" id="BSUB633149:G1GM8-1259-MONOMER"/>
<organism evidence="2 3">
    <name type="scientific">Brevundimonas subvibrioides (strain ATCC 15264 / DSM 4735 / LMG 14903 / NBRC 16000 / CB 81)</name>
    <name type="common">Caulobacter subvibrioides</name>
    <dbReference type="NCBI Taxonomy" id="633149"/>
    <lineage>
        <taxon>Bacteria</taxon>
        <taxon>Pseudomonadati</taxon>
        <taxon>Pseudomonadota</taxon>
        <taxon>Alphaproteobacteria</taxon>
        <taxon>Caulobacterales</taxon>
        <taxon>Caulobacteraceae</taxon>
        <taxon>Brevundimonas</taxon>
    </lineage>
</organism>
<dbReference type="HOGENOM" id="CLU_2056899_0_0_5"/>
<protein>
    <submittedName>
        <fullName evidence="2">Uncharacterized protein</fullName>
    </submittedName>
</protein>
<sequence length="119" mass="12280">MTRTLTALAVVCSLAACATPPAPDTVGSDPNGYALADHVPSDAPALAREAAAGGDHRLIGFIGFALVFPGADSAAADRLGYRVIDAGGDSFTTEEQRLRSDRAYGFAEQWNTTILAVSP</sequence>
<dbReference type="AlphaFoldDB" id="D9QF90"/>
<feature type="signal peptide" evidence="1">
    <location>
        <begin position="1"/>
        <end position="18"/>
    </location>
</feature>
<dbReference type="Proteomes" id="UP000002696">
    <property type="component" value="Chromosome"/>
</dbReference>
<accession>D9QF90</accession>
<name>D9QF90_BRESC</name>
<evidence type="ECO:0000313" key="2">
    <source>
        <dbReference type="EMBL" id="ADL00575.1"/>
    </source>
</evidence>
<gene>
    <name evidence="2" type="ordered locus">Bresu_1263</name>
</gene>
<reference evidence="3" key="1">
    <citation type="journal article" date="2011" name="J. Bacteriol.">
        <title>Genome sequences of eight morphologically diverse alphaproteobacteria.</title>
        <authorList>
            <consortium name="US DOE Joint Genome Institute"/>
            <person name="Brown P.J."/>
            <person name="Kysela D.T."/>
            <person name="Buechlein A."/>
            <person name="Hemmerich C."/>
            <person name="Brun Y.V."/>
        </authorList>
    </citation>
    <scope>NUCLEOTIDE SEQUENCE [LARGE SCALE GENOMIC DNA]</scope>
    <source>
        <strain evidence="3">ATCC 15264 / DSM 4735 / LMG 14903 / NBRC 16000 / CB 81</strain>
    </source>
</reference>
<dbReference type="OrthoDB" id="9867331at2"/>
<dbReference type="KEGG" id="bsb:Bresu_1263"/>
<feature type="chain" id="PRO_5003126878" evidence="1">
    <location>
        <begin position="19"/>
        <end position="119"/>
    </location>
</feature>
<proteinExistence type="predicted"/>
<evidence type="ECO:0000256" key="1">
    <source>
        <dbReference type="SAM" id="SignalP"/>
    </source>
</evidence>
<dbReference type="STRING" id="633149.Bresu_1263"/>
<dbReference type="PROSITE" id="PS51257">
    <property type="entry name" value="PROKAR_LIPOPROTEIN"/>
    <property type="match status" value="1"/>
</dbReference>